<protein>
    <submittedName>
        <fullName evidence="1">Uncharacterized protein</fullName>
    </submittedName>
</protein>
<accession>A0AAD9ISK6</accession>
<organism evidence="1 2">
    <name type="scientific">Paralvinella palmiformis</name>
    <dbReference type="NCBI Taxonomy" id="53620"/>
    <lineage>
        <taxon>Eukaryota</taxon>
        <taxon>Metazoa</taxon>
        <taxon>Spiralia</taxon>
        <taxon>Lophotrochozoa</taxon>
        <taxon>Annelida</taxon>
        <taxon>Polychaeta</taxon>
        <taxon>Sedentaria</taxon>
        <taxon>Canalipalpata</taxon>
        <taxon>Terebellida</taxon>
        <taxon>Terebelliformia</taxon>
        <taxon>Alvinellidae</taxon>
        <taxon>Paralvinella</taxon>
    </lineage>
</organism>
<dbReference type="AlphaFoldDB" id="A0AAD9ISK6"/>
<gene>
    <name evidence="1" type="ORF">LSH36_1616g00001</name>
</gene>
<evidence type="ECO:0000313" key="1">
    <source>
        <dbReference type="EMBL" id="KAK2139772.1"/>
    </source>
</evidence>
<keyword evidence="2" id="KW-1185">Reference proteome</keyword>
<dbReference type="Proteomes" id="UP001208570">
    <property type="component" value="Unassembled WGS sequence"/>
</dbReference>
<name>A0AAD9ISK6_9ANNE</name>
<comment type="caution">
    <text evidence="1">The sequence shown here is derived from an EMBL/GenBank/DDBJ whole genome shotgun (WGS) entry which is preliminary data.</text>
</comment>
<evidence type="ECO:0000313" key="2">
    <source>
        <dbReference type="Proteomes" id="UP001208570"/>
    </source>
</evidence>
<sequence length="37" mass="4165">MSLVPPQCTVRSVNQVRLTTFFPFSVFMSTRSPGCRS</sequence>
<reference evidence="1" key="1">
    <citation type="journal article" date="2023" name="Mol. Biol. Evol.">
        <title>Third-Generation Sequencing Reveals the Adaptive Role of the Epigenome in Three Deep-Sea Polychaetes.</title>
        <authorList>
            <person name="Perez M."/>
            <person name="Aroh O."/>
            <person name="Sun Y."/>
            <person name="Lan Y."/>
            <person name="Juniper S.K."/>
            <person name="Young C.R."/>
            <person name="Angers B."/>
            <person name="Qian P.Y."/>
        </authorList>
    </citation>
    <scope>NUCLEOTIDE SEQUENCE</scope>
    <source>
        <strain evidence="1">P08H-3</strain>
    </source>
</reference>
<proteinExistence type="predicted"/>
<dbReference type="EMBL" id="JAODUP010001622">
    <property type="protein sequence ID" value="KAK2139772.1"/>
    <property type="molecule type" value="Genomic_DNA"/>
</dbReference>